<keyword evidence="3" id="KW-0812">Transmembrane</keyword>
<feature type="transmembrane region" description="Helical" evidence="3">
    <location>
        <begin position="23"/>
        <end position="42"/>
    </location>
</feature>
<keyword evidence="1" id="KW-0175">Coiled coil</keyword>
<dbReference type="AlphaFoldDB" id="L0GXJ2"/>
<sequence length="586" mass="64386">MEWLAVFDGSWLEAIAQFITSPAGIWLACLVIVTAALGWYWLGFKRRIKPLLRDLRSAGRAIEQASGPEEFAAVFHGIDEEILKIALLRDSWREFKATLLYPEPEDEASVVSAVQPPDYYFHRDALLGRKLNLRLYNAIPNLLTGAGILGTFVGLVAGIYLASGGLASEDIAEAKQAMQTLLNGASLAFITSIVGLVSSIAFSIREKHWVHQFDGLLGNWISALESRLRRVTPEGMVREQLLQTRQQTQVLEGFTDQLAFQIAEAFDQRLQAHVTDSIAPALGKLVDGIDALREDRQKTDEAVLEKLLSTFTGELKGAAGTEMDSLAETLQSLNDNLKSQTEDAEKRHRENQDANRQSAERLSELFNQGTTTFQDAVRASVDKMSRSVEAIVEKLAEQQKQATADNTVRLKALSDTFTKAVQGFDETLTKMKEVAAQNDEAAAKVAELVEVLEAAAQDMRGLSDPIQAAAKAFKSTGDNVATQVQTLQTAAATVVNATQQLEASNARTQQSWEAYEKRFKRIDEDLGKAFSVLSDGVQAYTTQVNDMLKQLDKHTGEISAQLAGANEDLRARVEELADAIGRVKRS</sequence>
<dbReference type="STRING" id="765912.Thimo_1776"/>
<feature type="transmembrane region" description="Helical" evidence="3">
    <location>
        <begin position="139"/>
        <end position="161"/>
    </location>
</feature>
<organism evidence="4 5">
    <name type="scientific">Thioflavicoccus mobilis 8321</name>
    <dbReference type="NCBI Taxonomy" id="765912"/>
    <lineage>
        <taxon>Bacteria</taxon>
        <taxon>Pseudomonadati</taxon>
        <taxon>Pseudomonadota</taxon>
        <taxon>Gammaproteobacteria</taxon>
        <taxon>Chromatiales</taxon>
        <taxon>Chromatiaceae</taxon>
        <taxon>Thioflavicoccus</taxon>
    </lineage>
</organism>
<accession>L0GXJ2</accession>
<evidence type="ECO:0000313" key="4">
    <source>
        <dbReference type="EMBL" id="AGA90547.1"/>
    </source>
</evidence>
<dbReference type="HOGENOM" id="CLU_465339_0_0_6"/>
<dbReference type="OrthoDB" id="5901855at2"/>
<evidence type="ECO:0000256" key="2">
    <source>
        <dbReference type="SAM" id="MobiDB-lite"/>
    </source>
</evidence>
<dbReference type="eggNOG" id="COG2959">
    <property type="taxonomic scope" value="Bacteria"/>
</dbReference>
<dbReference type="PANTHER" id="PTHR18976:SF34">
    <property type="entry name" value="LIPID-BINDING PROTEIN"/>
    <property type="match status" value="1"/>
</dbReference>
<protein>
    <recommendedName>
        <fullName evidence="6">MotA/TolQ/ExbB proton channel domain-containing protein</fullName>
    </recommendedName>
</protein>
<gene>
    <name evidence="4" type="ORF">Thimo_1776</name>
</gene>
<feature type="coiled-coil region" evidence="1">
    <location>
        <begin position="559"/>
        <end position="586"/>
    </location>
</feature>
<feature type="transmembrane region" description="Helical" evidence="3">
    <location>
        <begin position="181"/>
        <end position="204"/>
    </location>
</feature>
<dbReference type="Proteomes" id="UP000010816">
    <property type="component" value="Chromosome"/>
</dbReference>
<feature type="compositionally biased region" description="Basic and acidic residues" evidence="2">
    <location>
        <begin position="340"/>
        <end position="359"/>
    </location>
</feature>
<dbReference type="RefSeq" id="WP_015280688.1">
    <property type="nucleotide sequence ID" value="NC_019940.1"/>
</dbReference>
<reference evidence="4 5" key="1">
    <citation type="submission" date="2011-09" db="EMBL/GenBank/DDBJ databases">
        <title>Complete sequence of chromosome of Thioflavicoccus mobilis 8321.</title>
        <authorList>
            <consortium name="US DOE Joint Genome Institute"/>
            <person name="Lucas S."/>
            <person name="Han J."/>
            <person name="Lapidus A."/>
            <person name="Cheng J.-F."/>
            <person name="Goodwin L."/>
            <person name="Pitluck S."/>
            <person name="Peters L."/>
            <person name="Ovchinnikova G."/>
            <person name="Lu M."/>
            <person name="Detter J.C."/>
            <person name="Han C."/>
            <person name="Tapia R."/>
            <person name="Land M."/>
            <person name="Hauser L."/>
            <person name="Kyrpides N."/>
            <person name="Ivanova N."/>
            <person name="Pagani I."/>
            <person name="Vogl K."/>
            <person name="Liu Z."/>
            <person name="Imhoff J."/>
            <person name="Thiel V."/>
            <person name="Frigaard N.-U."/>
            <person name="Bryant D."/>
            <person name="Woyke T."/>
        </authorList>
    </citation>
    <scope>NUCLEOTIDE SEQUENCE [LARGE SCALE GENOMIC DNA]</scope>
    <source>
        <strain evidence="4 5">8321</strain>
    </source>
</reference>
<feature type="coiled-coil region" evidence="1">
    <location>
        <begin position="431"/>
        <end position="458"/>
    </location>
</feature>
<evidence type="ECO:0000256" key="1">
    <source>
        <dbReference type="SAM" id="Coils"/>
    </source>
</evidence>
<feature type="region of interest" description="Disordered" evidence="2">
    <location>
        <begin position="339"/>
        <end position="359"/>
    </location>
</feature>
<keyword evidence="3" id="KW-1133">Transmembrane helix</keyword>
<proteinExistence type="predicted"/>
<dbReference type="KEGG" id="tmb:Thimo_1776"/>
<dbReference type="InterPro" id="IPR050163">
    <property type="entry name" value="Apolipoprotein_A1/A4/E"/>
</dbReference>
<evidence type="ECO:0000313" key="5">
    <source>
        <dbReference type="Proteomes" id="UP000010816"/>
    </source>
</evidence>
<evidence type="ECO:0008006" key="6">
    <source>
        <dbReference type="Google" id="ProtNLM"/>
    </source>
</evidence>
<evidence type="ECO:0000256" key="3">
    <source>
        <dbReference type="SAM" id="Phobius"/>
    </source>
</evidence>
<keyword evidence="5" id="KW-1185">Reference proteome</keyword>
<dbReference type="Gene3D" id="1.10.287.950">
    <property type="entry name" value="Methyl-accepting chemotaxis protein"/>
    <property type="match status" value="1"/>
</dbReference>
<dbReference type="PANTHER" id="PTHR18976">
    <property type="entry name" value="APOLIPOPROTEIN"/>
    <property type="match status" value="1"/>
</dbReference>
<name>L0GXJ2_9GAMM</name>
<dbReference type="EMBL" id="CP003051">
    <property type="protein sequence ID" value="AGA90547.1"/>
    <property type="molecule type" value="Genomic_DNA"/>
</dbReference>
<keyword evidence="3" id="KW-0472">Membrane</keyword>
<dbReference type="PATRIC" id="fig|765912.4.peg.1736"/>